<dbReference type="PROSITE" id="PS00108">
    <property type="entry name" value="PROTEIN_KINASE_ST"/>
    <property type="match status" value="1"/>
</dbReference>
<dbReference type="Gene3D" id="1.10.510.10">
    <property type="entry name" value="Transferase(Phosphotransferase) domain 1"/>
    <property type="match status" value="1"/>
</dbReference>
<dbReference type="AlphaFoldDB" id="A0A9P6GZR3"/>
<protein>
    <submittedName>
        <fullName evidence="12">CTD kinase subunit alpha like protein</fullName>
    </submittedName>
</protein>
<dbReference type="InterPro" id="IPR017441">
    <property type="entry name" value="Protein_kinase_ATP_BS"/>
</dbReference>
<evidence type="ECO:0000259" key="11">
    <source>
        <dbReference type="PROSITE" id="PS50011"/>
    </source>
</evidence>
<evidence type="ECO:0000256" key="4">
    <source>
        <dbReference type="ARBA" id="ARBA00022679"/>
    </source>
</evidence>
<dbReference type="FunFam" id="1.10.510.10:FF:000624">
    <property type="entry name" value="Mitogen-activated protein kinase"/>
    <property type="match status" value="1"/>
</dbReference>
<evidence type="ECO:0000256" key="8">
    <source>
        <dbReference type="ARBA" id="ARBA00023242"/>
    </source>
</evidence>
<keyword evidence="4" id="KW-0808">Transferase</keyword>
<keyword evidence="6 12" id="KW-0418">Kinase</keyword>
<dbReference type="GO" id="GO:0005524">
    <property type="term" value="F:ATP binding"/>
    <property type="evidence" value="ECO:0007669"/>
    <property type="project" value="UniProtKB-UniRule"/>
</dbReference>
<dbReference type="OrthoDB" id="28397at2759"/>
<gene>
    <name evidence="12" type="primary">CTK1</name>
    <name evidence="12" type="ORF">NGRA_0767</name>
</gene>
<keyword evidence="13" id="KW-1185">Reference proteome</keyword>
<accession>A0A9P6GZR3</accession>
<comment type="subcellular location">
    <subcellularLocation>
        <location evidence="1">Nucleus</location>
    </subcellularLocation>
</comment>
<evidence type="ECO:0000256" key="6">
    <source>
        <dbReference type="ARBA" id="ARBA00022777"/>
    </source>
</evidence>
<evidence type="ECO:0000256" key="9">
    <source>
        <dbReference type="PROSITE-ProRule" id="PRU10141"/>
    </source>
</evidence>
<dbReference type="PROSITE" id="PS00107">
    <property type="entry name" value="PROTEIN_KINASE_ATP"/>
    <property type="match status" value="1"/>
</dbReference>
<dbReference type="EMBL" id="SBJO01000033">
    <property type="protein sequence ID" value="KAF9764170.1"/>
    <property type="molecule type" value="Genomic_DNA"/>
</dbReference>
<dbReference type="InterPro" id="IPR008271">
    <property type="entry name" value="Ser/Thr_kinase_AS"/>
</dbReference>
<proteinExistence type="inferred from homology"/>
<comment type="caution">
    <text evidence="12">The sequence shown here is derived from an EMBL/GenBank/DDBJ whole genome shotgun (WGS) entry which is preliminary data.</text>
</comment>
<evidence type="ECO:0000313" key="13">
    <source>
        <dbReference type="Proteomes" id="UP000740883"/>
    </source>
</evidence>
<keyword evidence="3 10" id="KW-0723">Serine/threonine-protein kinase</keyword>
<feature type="binding site" evidence="9">
    <location>
        <position position="44"/>
    </location>
    <ligand>
        <name>ATP</name>
        <dbReference type="ChEBI" id="CHEBI:30616"/>
    </ligand>
</feature>
<dbReference type="SMART" id="SM00220">
    <property type="entry name" value="S_TKc"/>
    <property type="match status" value="1"/>
</dbReference>
<evidence type="ECO:0000256" key="5">
    <source>
        <dbReference type="ARBA" id="ARBA00022741"/>
    </source>
</evidence>
<evidence type="ECO:0000256" key="7">
    <source>
        <dbReference type="ARBA" id="ARBA00022840"/>
    </source>
</evidence>
<organism evidence="12 13">
    <name type="scientific">Nosema granulosis</name>
    <dbReference type="NCBI Taxonomy" id="83296"/>
    <lineage>
        <taxon>Eukaryota</taxon>
        <taxon>Fungi</taxon>
        <taxon>Fungi incertae sedis</taxon>
        <taxon>Microsporidia</taxon>
        <taxon>Nosematidae</taxon>
        <taxon>Nosema</taxon>
    </lineage>
</organism>
<evidence type="ECO:0000256" key="10">
    <source>
        <dbReference type="RuleBase" id="RU000304"/>
    </source>
</evidence>
<dbReference type="SUPFAM" id="SSF56112">
    <property type="entry name" value="Protein kinase-like (PK-like)"/>
    <property type="match status" value="1"/>
</dbReference>
<dbReference type="InterPro" id="IPR050108">
    <property type="entry name" value="CDK"/>
</dbReference>
<dbReference type="Pfam" id="PF00069">
    <property type="entry name" value="Pkinase"/>
    <property type="match status" value="1"/>
</dbReference>
<reference evidence="12 13" key="1">
    <citation type="journal article" date="2020" name="Genome Biol. Evol.">
        <title>Comparative genomics of strictly vertically transmitted, feminizing microsporidia endosymbionts of amphipod crustaceans.</title>
        <authorList>
            <person name="Cormier A."/>
            <person name="Chebbi M.A."/>
            <person name="Giraud I."/>
            <person name="Wattier R."/>
            <person name="Teixeira M."/>
            <person name="Gilbert C."/>
            <person name="Rigaud T."/>
            <person name="Cordaux R."/>
        </authorList>
    </citation>
    <scope>NUCLEOTIDE SEQUENCE [LARGE SCALE GENOMIC DNA]</scope>
    <source>
        <strain evidence="12 13">Ou3-Ou53</strain>
    </source>
</reference>
<name>A0A9P6GZR3_9MICR</name>
<keyword evidence="5 9" id="KW-0547">Nucleotide-binding</keyword>
<dbReference type="GO" id="GO:0005634">
    <property type="term" value="C:nucleus"/>
    <property type="evidence" value="ECO:0007669"/>
    <property type="project" value="UniProtKB-SubCell"/>
</dbReference>
<dbReference type="InterPro" id="IPR000719">
    <property type="entry name" value="Prot_kinase_dom"/>
</dbReference>
<dbReference type="PROSITE" id="PS50011">
    <property type="entry name" value="PROTEIN_KINASE_DOM"/>
    <property type="match status" value="1"/>
</dbReference>
<keyword evidence="8" id="KW-0539">Nucleus</keyword>
<dbReference type="InterPro" id="IPR011009">
    <property type="entry name" value="Kinase-like_dom_sf"/>
</dbReference>
<feature type="domain" description="Protein kinase" evidence="11">
    <location>
        <begin position="16"/>
        <end position="290"/>
    </location>
</feature>
<evidence type="ECO:0000256" key="3">
    <source>
        <dbReference type="ARBA" id="ARBA00022527"/>
    </source>
</evidence>
<evidence type="ECO:0000256" key="2">
    <source>
        <dbReference type="ARBA" id="ARBA00006485"/>
    </source>
</evidence>
<dbReference type="Proteomes" id="UP000740883">
    <property type="component" value="Unassembled WGS sequence"/>
</dbReference>
<dbReference type="GO" id="GO:0004674">
    <property type="term" value="F:protein serine/threonine kinase activity"/>
    <property type="evidence" value="ECO:0007669"/>
    <property type="project" value="UniProtKB-KW"/>
</dbReference>
<evidence type="ECO:0000256" key="1">
    <source>
        <dbReference type="ARBA" id="ARBA00004123"/>
    </source>
</evidence>
<keyword evidence="7 9" id="KW-0067">ATP-binding</keyword>
<dbReference type="Gene3D" id="3.30.200.20">
    <property type="entry name" value="Phosphorylase Kinase, domain 1"/>
    <property type="match status" value="1"/>
</dbReference>
<evidence type="ECO:0000313" key="12">
    <source>
        <dbReference type="EMBL" id="KAF9764170.1"/>
    </source>
</evidence>
<comment type="similarity">
    <text evidence="2">Belongs to the protein kinase superfamily. CMGC Ser/Thr protein kinase family. CDC2/CDKX subfamily.</text>
</comment>
<sequence length="312" mass="36453">MNEEKNTPFTYTILRYKIADEIGEGTFGKVYKGFKDNQDFAIKKLHRHTDGLQITTIREIKYLRSSHHENIINLLEINVHEDDVYLVFPYFRFDLSKYLSKNIPNRRETVHIIKQIAEGLKYLHERGIIHRDLKPGNILLDFNLNLKIADFGMVRNTNKTGMYSPGVVTLWYRAPEVVLGAQNYDFMIDIWSLGCIAAELILGHPLFQGNTEIKILESIIYICGPINKRTWPSVINLPNFSLFNLPQSPRNLRKILRSNCEELVDFVDQILIVDPEKRPKVEEILTKPLFGSYEPNFINDIGEKYNKRNYEY</sequence>
<dbReference type="PANTHER" id="PTHR24056">
    <property type="entry name" value="CELL DIVISION PROTEIN KINASE"/>
    <property type="match status" value="1"/>
</dbReference>